<dbReference type="EMBL" id="JXYS01000074">
    <property type="protein sequence ID" value="KJF16800.1"/>
    <property type="molecule type" value="Genomic_DNA"/>
</dbReference>
<dbReference type="InterPro" id="IPR008144">
    <property type="entry name" value="Guanylate_kin-like_dom"/>
</dbReference>
<dbReference type="GO" id="GO:0004385">
    <property type="term" value="F:GMP kinase activity"/>
    <property type="evidence" value="ECO:0007669"/>
    <property type="project" value="UniProtKB-EC"/>
</dbReference>
<dbReference type="RefSeq" id="WP_052606001.1">
    <property type="nucleotide sequence ID" value="NZ_JXYS01000074.1"/>
</dbReference>
<evidence type="ECO:0000256" key="2">
    <source>
        <dbReference type="ARBA" id="ARBA00022679"/>
    </source>
</evidence>
<reference evidence="5 6" key="1">
    <citation type="submission" date="2015-01" db="EMBL/GenBank/DDBJ databases">
        <title>Draft genome of the acidophilic iron oxidizer Acidithrix ferrooxidans strain Py-F3.</title>
        <authorList>
            <person name="Poehlein A."/>
            <person name="Eisen S."/>
            <person name="Schloemann M."/>
            <person name="Johnson B.D."/>
            <person name="Daniel R."/>
            <person name="Muehling M."/>
        </authorList>
    </citation>
    <scope>NUCLEOTIDE SEQUENCE [LARGE SCALE GENOMIC DNA]</scope>
    <source>
        <strain evidence="5 6">Py-F3</strain>
    </source>
</reference>
<dbReference type="SMART" id="SM00072">
    <property type="entry name" value="GuKc"/>
    <property type="match status" value="1"/>
</dbReference>
<dbReference type="SUPFAM" id="SSF52540">
    <property type="entry name" value="P-loop containing nucleoside triphosphate hydrolases"/>
    <property type="match status" value="1"/>
</dbReference>
<name>A0A0D8HFQ4_9ACTN</name>
<dbReference type="InterPro" id="IPR027417">
    <property type="entry name" value="P-loop_NTPase"/>
</dbReference>
<accession>A0A0D8HFQ4</accession>
<dbReference type="CDD" id="cd00071">
    <property type="entry name" value="GMPK"/>
    <property type="match status" value="1"/>
</dbReference>
<organism evidence="5 6">
    <name type="scientific">Acidithrix ferrooxidans</name>
    <dbReference type="NCBI Taxonomy" id="1280514"/>
    <lineage>
        <taxon>Bacteria</taxon>
        <taxon>Bacillati</taxon>
        <taxon>Actinomycetota</taxon>
        <taxon>Acidimicrobiia</taxon>
        <taxon>Acidimicrobiales</taxon>
        <taxon>Acidimicrobiaceae</taxon>
        <taxon>Acidithrix</taxon>
    </lineage>
</organism>
<comment type="similarity">
    <text evidence="1">Belongs to the guanylate kinase family.</text>
</comment>
<protein>
    <submittedName>
        <fullName evidence="5">Guanylate kinase</fullName>
        <ecNumber evidence="5">2.7.4.8</ecNumber>
    </submittedName>
</protein>
<comment type="caution">
    <text evidence="5">The sequence shown here is derived from an EMBL/GenBank/DDBJ whole genome shotgun (WGS) entry which is preliminary data.</text>
</comment>
<dbReference type="GO" id="GO:0005829">
    <property type="term" value="C:cytosol"/>
    <property type="evidence" value="ECO:0007669"/>
    <property type="project" value="TreeGrafter"/>
</dbReference>
<evidence type="ECO:0000256" key="3">
    <source>
        <dbReference type="ARBA" id="ARBA00022777"/>
    </source>
</evidence>
<dbReference type="Gene3D" id="3.40.50.300">
    <property type="entry name" value="P-loop containing nucleotide triphosphate hydrolases"/>
    <property type="match status" value="1"/>
</dbReference>
<dbReference type="OrthoDB" id="9808150at2"/>
<dbReference type="STRING" id="1280514.AXFE_23790"/>
<keyword evidence="2 5" id="KW-0808">Transferase</keyword>
<dbReference type="EC" id="2.7.4.8" evidence="5"/>
<sequence>MIFVLCGPGGVGKGTVAGRLIECVENLSLSRSWTTRTRRENESASAYVFVDEESFLSKVADHGFIEYARFLDNFYGTPLPEERFFGCESHLLLEIDVQGAKQIRELIASAKIMVLTPPSDSELERRLRVRGDDQGHIAARVALANSEIESALALGGQRFINDDLEAVVAEIAGFIETCIGDCHDHP</sequence>
<evidence type="ECO:0000313" key="5">
    <source>
        <dbReference type="EMBL" id="KJF16800.1"/>
    </source>
</evidence>
<proteinExistence type="inferred from homology"/>
<dbReference type="Gene3D" id="3.30.63.10">
    <property type="entry name" value="Guanylate Kinase phosphate binding domain"/>
    <property type="match status" value="1"/>
</dbReference>
<dbReference type="Pfam" id="PF00625">
    <property type="entry name" value="Guanylate_kin"/>
    <property type="match status" value="1"/>
</dbReference>
<dbReference type="PANTHER" id="PTHR23117:SF13">
    <property type="entry name" value="GUANYLATE KINASE"/>
    <property type="match status" value="1"/>
</dbReference>
<evidence type="ECO:0000313" key="6">
    <source>
        <dbReference type="Proteomes" id="UP000032360"/>
    </source>
</evidence>
<dbReference type="AlphaFoldDB" id="A0A0D8HFQ4"/>
<keyword evidence="6" id="KW-1185">Reference proteome</keyword>
<keyword evidence="3 5" id="KW-0418">Kinase</keyword>
<evidence type="ECO:0000256" key="1">
    <source>
        <dbReference type="ARBA" id="ARBA00005790"/>
    </source>
</evidence>
<evidence type="ECO:0000259" key="4">
    <source>
        <dbReference type="PROSITE" id="PS50052"/>
    </source>
</evidence>
<dbReference type="PROSITE" id="PS50052">
    <property type="entry name" value="GUANYLATE_KINASE_2"/>
    <property type="match status" value="1"/>
</dbReference>
<gene>
    <name evidence="5" type="primary">gmk</name>
    <name evidence="5" type="ORF">AXFE_23790</name>
</gene>
<dbReference type="PANTHER" id="PTHR23117">
    <property type="entry name" value="GUANYLATE KINASE-RELATED"/>
    <property type="match status" value="1"/>
</dbReference>
<dbReference type="Proteomes" id="UP000032360">
    <property type="component" value="Unassembled WGS sequence"/>
</dbReference>
<dbReference type="InterPro" id="IPR008145">
    <property type="entry name" value="GK/Ca_channel_bsu"/>
</dbReference>
<feature type="domain" description="Guanylate kinase-like" evidence="4">
    <location>
        <begin position="1"/>
        <end position="176"/>
    </location>
</feature>